<evidence type="ECO:0000313" key="7">
    <source>
        <dbReference type="EMBL" id="GAA4301402.1"/>
    </source>
</evidence>
<dbReference type="InterPro" id="IPR036909">
    <property type="entry name" value="Cyt_c-like_dom_sf"/>
</dbReference>
<dbReference type="Proteomes" id="UP001501207">
    <property type="component" value="Unassembled WGS sequence"/>
</dbReference>
<dbReference type="RefSeq" id="WP_344974246.1">
    <property type="nucleotide sequence ID" value="NZ_BAABFN010000001.1"/>
</dbReference>
<accession>A0ABP8FDT1</accession>
<gene>
    <name evidence="7" type="ORF">GCM10023143_03140</name>
</gene>
<feature type="chain" id="PRO_5046886828" evidence="5">
    <location>
        <begin position="20"/>
        <end position="220"/>
    </location>
</feature>
<proteinExistence type="predicted"/>
<protein>
    <submittedName>
        <fullName evidence="7">Cytochrome c</fullName>
    </submittedName>
</protein>
<comment type="caution">
    <text evidence="7">The sequence shown here is derived from an EMBL/GenBank/DDBJ whole genome shotgun (WGS) entry which is preliminary data.</text>
</comment>
<evidence type="ECO:0000313" key="8">
    <source>
        <dbReference type="Proteomes" id="UP001501207"/>
    </source>
</evidence>
<dbReference type="PANTHER" id="PTHR40394:SF2">
    <property type="entry name" value="QUINOL:CYTOCHROME C OXIDOREDUCTASE MEMBRANE PROTEIN"/>
    <property type="match status" value="1"/>
</dbReference>
<organism evidence="7 8">
    <name type="scientific">Compostibacter hankyongensis</name>
    <dbReference type="NCBI Taxonomy" id="1007089"/>
    <lineage>
        <taxon>Bacteria</taxon>
        <taxon>Pseudomonadati</taxon>
        <taxon>Bacteroidota</taxon>
        <taxon>Chitinophagia</taxon>
        <taxon>Chitinophagales</taxon>
        <taxon>Chitinophagaceae</taxon>
        <taxon>Compostibacter</taxon>
    </lineage>
</organism>
<keyword evidence="2 4" id="KW-0479">Metal-binding</keyword>
<name>A0ABP8FDT1_9BACT</name>
<evidence type="ECO:0000256" key="1">
    <source>
        <dbReference type="ARBA" id="ARBA00022617"/>
    </source>
</evidence>
<dbReference type="EMBL" id="BAABFN010000001">
    <property type="protein sequence ID" value="GAA4301402.1"/>
    <property type="molecule type" value="Genomic_DNA"/>
</dbReference>
<evidence type="ECO:0000259" key="6">
    <source>
        <dbReference type="PROSITE" id="PS51007"/>
    </source>
</evidence>
<dbReference type="SUPFAM" id="SSF46626">
    <property type="entry name" value="Cytochrome c"/>
    <property type="match status" value="1"/>
</dbReference>
<evidence type="ECO:0000256" key="2">
    <source>
        <dbReference type="ARBA" id="ARBA00022723"/>
    </source>
</evidence>
<evidence type="ECO:0000256" key="4">
    <source>
        <dbReference type="PROSITE-ProRule" id="PRU00433"/>
    </source>
</evidence>
<keyword evidence="8" id="KW-1185">Reference proteome</keyword>
<dbReference type="InterPro" id="IPR009056">
    <property type="entry name" value="Cyt_c-like_dom"/>
</dbReference>
<keyword evidence="1 4" id="KW-0349">Heme</keyword>
<evidence type="ECO:0000256" key="3">
    <source>
        <dbReference type="ARBA" id="ARBA00023004"/>
    </source>
</evidence>
<reference evidence="8" key="1">
    <citation type="journal article" date="2019" name="Int. J. Syst. Evol. Microbiol.">
        <title>The Global Catalogue of Microorganisms (GCM) 10K type strain sequencing project: providing services to taxonomists for standard genome sequencing and annotation.</title>
        <authorList>
            <consortium name="The Broad Institute Genomics Platform"/>
            <consortium name="The Broad Institute Genome Sequencing Center for Infectious Disease"/>
            <person name="Wu L."/>
            <person name="Ma J."/>
        </authorList>
    </citation>
    <scope>NUCLEOTIDE SEQUENCE [LARGE SCALE GENOMIC DNA]</scope>
    <source>
        <strain evidence="8">JCM 17664</strain>
    </source>
</reference>
<dbReference type="PANTHER" id="PTHR40394">
    <property type="entry name" value="LIPOPROTEIN-RELATED"/>
    <property type="match status" value="1"/>
</dbReference>
<dbReference type="Pfam" id="PF13442">
    <property type="entry name" value="Cytochrome_CBB3"/>
    <property type="match status" value="1"/>
</dbReference>
<dbReference type="Gene3D" id="1.10.760.10">
    <property type="entry name" value="Cytochrome c-like domain"/>
    <property type="match status" value="1"/>
</dbReference>
<evidence type="ECO:0000256" key="5">
    <source>
        <dbReference type="SAM" id="SignalP"/>
    </source>
</evidence>
<keyword evidence="5" id="KW-0732">Signal</keyword>
<feature type="signal peptide" evidence="5">
    <location>
        <begin position="1"/>
        <end position="19"/>
    </location>
</feature>
<sequence length="220" mass="23983">MKRSYIVACFIAGVMITLAACNGKHREPGHIYMPDMHYSQAFDAYSESPNFADHMSSRMPVKGTVKRGEMLPYHVPQSDSGYAFSGMVRNPLTVNDSMLAEGQRLFNIYCAVCHGEKLDGNGPLYKDGSGPFPVAPANFIAGPKASLPEGTIFYVATYGIRMMGSYASQLDRHQRWMVAAYIRSVQEKGGVTQTAVDSTQQSLVAAYRQTQNAFGGGSGQ</sequence>
<dbReference type="PROSITE" id="PS51257">
    <property type="entry name" value="PROKAR_LIPOPROTEIN"/>
    <property type="match status" value="1"/>
</dbReference>
<dbReference type="PROSITE" id="PS51007">
    <property type="entry name" value="CYTC"/>
    <property type="match status" value="1"/>
</dbReference>
<feature type="domain" description="Cytochrome c" evidence="6">
    <location>
        <begin position="97"/>
        <end position="186"/>
    </location>
</feature>
<keyword evidence="3 4" id="KW-0408">Iron</keyword>